<sequence length="436" mass="47552">MVFESSGQIVSTVHHMDFTNPNSQSFDGVLEKLKKSMKAARSGGWIDSNSGSKLEIALEQSPHGSQAQAHLSRNISTPQSINNSQHQHSFYIKDGGISARRADEAGEDHPAHSNLNFTSVPLASNPRSMNPRAGKVSNLKTCTLTLASINHHLVDHPTSSTNHESRHSPLFDVPNSPYDPRTPSTPVSAGTSSGSPYVRHHFKWEYLPPSTTAEGAPKPALQPRFVKSSSPPHSLNYDKTHWPSGFHAKVLACPNEASKFHSDLRYSNEVQRPAHLASNLGFAINNRYQSVSHLAAAHPKSRLPSQQCFGPGASTMGLPSNHLDCFNQPAFGPSQKPWGIAAPPQESKPLTQNTLNLALVSLVPFSLAPAAPVRFSAPEVDGQTKNSIRPKMWSRGRFWRGQRQGLAASCRIWAALKHCLIGHPSFSRIPTRTSLD</sequence>
<dbReference type="AlphaFoldDB" id="A0A2N5TV54"/>
<protein>
    <submittedName>
        <fullName evidence="2">Uncharacterized protein</fullName>
    </submittedName>
</protein>
<feature type="region of interest" description="Disordered" evidence="1">
    <location>
        <begin position="155"/>
        <end position="194"/>
    </location>
</feature>
<feature type="region of interest" description="Disordered" evidence="1">
    <location>
        <begin position="102"/>
        <end position="124"/>
    </location>
</feature>
<dbReference type="STRING" id="200324.A0A2N5TV54"/>
<feature type="region of interest" description="Disordered" evidence="1">
    <location>
        <begin position="59"/>
        <end position="84"/>
    </location>
</feature>
<dbReference type="EMBL" id="PGCJ01000347">
    <property type="protein sequence ID" value="PLW31495.1"/>
    <property type="molecule type" value="Genomic_DNA"/>
</dbReference>
<feature type="compositionally biased region" description="Basic and acidic residues" evidence="1">
    <location>
        <begin position="102"/>
        <end position="111"/>
    </location>
</feature>
<organism evidence="2 5">
    <name type="scientific">Puccinia coronata f. sp. avenae</name>
    <dbReference type="NCBI Taxonomy" id="200324"/>
    <lineage>
        <taxon>Eukaryota</taxon>
        <taxon>Fungi</taxon>
        <taxon>Dikarya</taxon>
        <taxon>Basidiomycota</taxon>
        <taxon>Pucciniomycotina</taxon>
        <taxon>Pucciniomycetes</taxon>
        <taxon>Pucciniales</taxon>
        <taxon>Pucciniaceae</taxon>
        <taxon>Puccinia</taxon>
    </lineage>
</organism>
<gene>
    <name evidence="3" type="ORF">PCANC_21064</name>
    <name evidence="2" type="ORF">PCASD_17597</name>
</gene>
<evidence type="ECO:0000256" key="1">
    <source>
        <dbReference type="SAM" id="MobiDB-lite"/>
    </source>
</evidence>
<reference evidence="4 5" key="1">
    <citation type="submission" date="2017-11" db="EMBL/GenBank/DDBJ databases">
        <title>De novo assembly and phasing of dikaryotic genomes from two isolates of Puccinia coronata f. sp. avenae, the causal agent of oat crown rust.</title>
        <authorList>
            <person name="Miller M.E."/>
            <person name="Zhang Y."/>
            <person name="Omidvar V."/>
            <person name="Sperschneider J."/>
            <person name="Schwessinger B."/>
            <person name="Raley C."/>
            <person name="Palmer J.M."/>
            <person name="Garnica D."/>
            <person name="Upadhyaya N."/>
            <person name="Rathjen J."/>
            <person name="Taylor J.M."/>
            <person name="Park R.F."/>
            <person name="Dodds P.N."/>
            <person name="Hirsch C.D."/>
            <person name="Kianian S.F."/>
            <person name="Figueroa M."/>
        </authorList>
    </citation>
    <scope>NUCLEOTIDE SEQUENCE [LARGE SCALE GENOMIC DNA]</scope>
    <source>
        <strain evidence="3">12NC29</strain>
        <strain evidence="2">12SD80</strain>
    </source>
</reference>
<comment type="caution">
    <text evidence="2">The sequence shown here is derived from an EMBL/GenBank/DDBJ whole genome shotgun (WGS) entry which is preliminary data.</text>
</comment>
<dbReference type="EMBL" id="PGCI01000334">
    <property type="protein sequence ID" value="PLW29360.1"/>
    <property type="molecule type" value="Genomic_DNA"/>
</dbReference>
<name>A0A2N5TV54_9BASI</name>
<dbReference type="Proteomes" id="UP000235392">
    <property type="component" value="Unassembled WGS sequence"/>
</dbReference>
<evidence type="ECO:0000313" key="5">
    <source>
        <dbReference type="Proteomes" id="UP000235392"/>
    </source>
</evidence>
<keyword evidence="4" id="KW-1185">Reference proteome</keyword>
<accession>A0A2N5TV54</accession>
<evidence type="ECO:0000313" key="2">
    <source>
        <dbReference type="EMBL" id="PLW29360.1"/>
    </source>
</evidence>
<proteinExistence type="predicted"/>
<evidence type="ECO:0000313" key="3">
    <source>
        <dbReference type="EMBL" id="PLW31495.1"/>
    </source>
</evidence>
<dbReference type="OrthoDB" id="2501480at2759"/>
<feature type="compositionally biased region" description="Polar residues" evidence="1">
    <location>
        <begin position="113"/>
        <end position="124"/>
    </location>
</feature>
<dbReference type="Proteomes" id="UP000235388">
    <property type="component" value="Unassembled WGS sequence"/>
</dbReference>
<evidence type="ECO:0000313" key="4">
    <source>
        <dbReference type="Proteomes" id="UP000235388"/>
    </source>
</evidence>
<feature type="compositionally biased region" description="Polar residues" evidence="1">
    <location>
        <begin position="182"/>
        <end position="194"/>
    </location>
</feature>
<feature type="compositionally biased region" description="Polar residues" evidence="1">
    <location>
        <begin position="62"/>
        <end position="84"/>
    </location>
</feature>